<protein>
    <recommendedName>
        <fullName evidence="2">protein-glutamate O-methyltransferase</fullName>
        <ecNumber evidence="2">2.1.1.80</ecNumber>
    </recommendedName>
</protein>
<dbReference type="InterPro" id="IPR036097">
    <property type="entry name" value="HisK_dim/P_sf"/>
</dbReference>
<dbReference type="InterPro" id="IPR022642">
    <property type="entry name" value="CheR_C"/>
</dbReference>
<evidence type="ECO:0000313" key="11">
    <source>
        <dbReference type="EMBL" id="AXB58073.1"/>
    </source>
</evidence>
<dbReference type="AlphaFoldDB" id="A0A344LVY1"/>
<dbReference type="PROSITE" id="PS50109">
    <property type="entry name" value="HIS_KIN"/>
    <property type="match status" value="1"/>
</dbReference>
<dbReference type="Pfam" id="PF03705">
    <property type="entry name" value="CheR_N"/>
    <property type="match status" value="1"/>
</dbReference>
<dbReference type="PRINTS" id="PR00996">
    <property type="entry name" value="CHERMTFRASE"/>
</dbReference>
<evidence type="ECO:0000256" key="6">
    <source>
        <dbReference type="PROSITE-ProRule" id="PRU00050"/>
    </source>
</evidence>
<dbReference type="Pfam" id="PF13426">
    <property type="entry name" value="PAS_9"/>
    <property type="match status" value="1"/>
</dbReference>
<dbReference type="InterPro" id="IPR000780">
    <property type="entry name" value="CheR_MeTrfase"/>
</dbReference>
<dbReference type="InterPro" id="IPR035965">
    <property type="entry name" value="PAS-like_dom_sf"/>
</dbReference>
<dbReference type="GO" id="GO:0032259">
    <property type="term" value="P:methylation"/>
    <property type="evidence" value="ECO:0007669"/>
    <property type="project" value="UniProtKB-KW"/>
</dbReference>
<dbReference type="OrthoDB" id="9816309at2"/>
<dbReference type="SUPFAM" id="SSF55785">
    <property type="entry name" value="PYP-like sensor domain (PAS domain)"/>
    <property type="match status" value="1"/>
</dbReference>
<evidence type="ECO:0000256" key="3">
    <source>
        <dbReference type="ARBA" id="ARBA00022603"/>
    </source>
</evidence>
<dbReference type="Gene3D" id="1.10.287.130">
    <property type="match status" value="1"/>
</dbReference>
<dbReference type="GO" id="GO:0000156">
    <property type="term" value="F:phosphorelay response regulator activity"/>
    <property type="evidence" value="ECO:0007669"/>
    <property type="project" value="InterPro"/>
</dbReference>
<evidence type="ECO:0000259" key="9">
    <source>
        <dbReference type="PROSITE" id="PS50122"/>
    </source>
</evidence>
<evidence type="ECO:0000259" key="10">
    <source>
        <dbReference type="PROSITE" id="PS50123"/>
    </source>
</evidence>
<feature type="domain" description="Histidine kinase" evidence="8">
    <location>
        <begin position="854"/>
        <end position="1080"/>
    </location>
</feature>
<dbReference type="Pfam" id="PF01739">
    <property type="entry name" value="CheR"/>
    <property type="match status" value="1"/>
</dbReference>
<dbReference type="GO" id="GO:0008984">
    <property type="term" value="F:protein-glutamate methylesterase activity"/>
    <property type="evidence" value="ECO:0007669"/>
    <property type="project" value="InterPro"/>
</dbReference>
<keyword evidence="3" id="KW-0489">Methyltransferase</keyword>
<dbReference type="InterPro" id="IPR022641">
    <property type="entry name" value="CheR_N"/>
</dbReference>
<dbReference type="SMART" id="SM00387">
    <property type="entry name" value="HATPase_c"/>
    <property type="match status" value="1"/>
</dbReference>
<feature type="domain" description="CheR-type methyltransferase" evidence="10">
    <location>
        <begin position="211"/>
        <end position="477"/>
    </location>
</feature>
<dbReference type="InterPro" id="IPR035909">
    <property type="entry name" value="CheB_C"/>
</dbReference>
<dbReference type="Pfam" id="PF02518">
    <property type="entry name" value="HATPase_c"/>
    <property type="match status" value="1"/>
</dbReference>
<dbReference type="Pfam" id="PF01339">
    <property type="entry name" value="CheB_methylest"/>
    <property type="match status" value="1"/>
</dbReference>
<dbReference type="PANTHER" id="PTHR24422">
    <property type="entry name" value="CHEMOTAXIS PROTEIN METHYLTRANSFERASE"/>
    <property type="match status" value="1"/>
</dbReference>
<dbReference type="SUPFAM" id="SSF47384">
    <property type="entry name" value="Homodimeric domain of signal transducing histidine kinase"/>
    <property type="match status" value="1"/>
</dbReference>
<dbReference type="KEGG" id="ffl:HYN86_16330"/>
<dbReference type="GO" id="GO:0006935">
    <property type="term" value="P:chemotaxis"/>
    <property type="evidence" value="ECO:0007669"/>
    <property type="project" value="InterPro"/>
</dbReference>
<evidence type="ECO:0000313" key="12">
    <source>
        <dbReference type="Proteomes" id="UP000251561"/>
    </source>
</evidence>
<dbReference type="SUPFAM" id="SSF55874">
    <property type="entry name" value="ATPase domain of HSP90 chaperone/DNA topoisomerase II/histidine kinase"/>
    <property type="match status" value="1"/>
</dbReference>
<dbReference type="PANTHER" id="PTHR24422:SF10">
    <property type="entry name" value="CHEMOTAXIS PROTEIN METHYLTRANSFERASE 2"/>
    <property type="match status" value="1"/>
</dbReference>
<comment type="caution">
    <text evidence="6">Lacks conserved residue(s) required for the propagation of feature annotation.</text>
</comment>
<dbReference type="EC" id="2.1.1.80" evidence="2"/>
<sequence>MNRTKEIENKNTPQSYPVVGIGTAASEIEILKKIILEIPAVSGMSYLIIENLYFPQSENLVEKLGSHAKIPVVEIVNDINLQPDHIYIIPENNFLVLENGLLKLKPRTRSSRVNNCLDLFFESLANVYSTYAFGVILSSNALDGAAGLKKLKEFGGATIAVLPNKNQNKNATEFIDYFAEPEKIVSQLLEIQNSYLVNHAYFEEEIAENEQELFKEIVSIVSLKTGTDFHHYKYQTLRRRIAKRMVNTKQDTIEKYLNLLKINTKEQDLLFYDFLIPVTYFFRDELYFENLSSTVFPALIENLDSKNLRIWCAGCSTGEEAYSLAICIDEYLRKTNNQELKIQIFASDLSEKCIAKARAGVYTLQDLKNLSEERIEQYFTKRDSGYHVNKNIRDKCVFAIHDLTKDAPFAKIDLVSCRNVLIYFDSHLQNQILEAFHYALRDNGFLFLGKTESANNVQNLFTVIEKQEKIFKRKHNDSKPKTFRPDFTIAASKVKNNISFSKNEVDFRKIASDILLEQYSPAAVIINEDLEIVHFHGDTSPFLQPPVGKPSFNILNMVYDEIGFELRNAILKARNEKKNFSGENIIVKKQSFLTSFEVIFLPSNLELLLIIFCKKTILPPEQNSTGNSRTEELERELLQLRGDFKRVTEEQQIYFEELQTTNEELLSSTDELQLINEELETSAEELQSNNKELSCINNELQDGRDELASMRNFYESIVNTIREPLIIIDKDFIVKSANPSFYRFFKTHQEKIEGFSIFEITDGQWNIPQFKENVLKKVTQRTVVENFKIEFRSNTGDPQIMILNASPISNSVPDGMILIALEDVTELEHSGETLKSKNIELLEHNKQLESFTEAASNNLLEPIRKIYMFGKKVLDNENNLTESGRHNVKRLLSSAVNMNQLIEDLIDYSKINFSKKEFKKTDLNVLLKKILSDLKTSINAYKAVITNDPLPTIKIIAPQIQLLLTHLIANSIKYARQGTTPEIKIGISYPESEAVIELGADAEMKYIQIYVSDNGIGFNKNFEKLIFKPFYKLDSNDLHYGSGLGLTLVQKIAANHKGFINVSSEPSVGTTISVYLPLLDL</sequence>
<reference evidence="11 12" key="1">
    <citation type="submission" date="2018-06" db="EMBL/GenBank/DDBJ databases">
        <title>Genome sequencing of Flavobacterium.</title>
        <authorList>
            <person name="Baek M.-G."/>
            <person name="Yi H."/>
        </authorList>
    </citation>
    <scope>NUCLEOTIDE SEQUENCE [LARGE SCALE GENOMIC DNA]</scope>
    <source>
        <strain evidence="11 12">HYN0086</strain>
    </source>
</reference>
<dbReference type="Gene3D" id="3.40.50.180">
    <property type="entry name" value="Methylesterase CheB, C-terminal domain"/>
    <property type="match status" value="1"/>
</dbReference>
<dbReference type="RefSeq" id="WP_113679002.1">
    <property type="nucleotide sequence ID" value="NZ_CP030261.1"/>
</dbReference>
<dbReference type="Gene3D" id="3.30.565.10">
    <property type="entry name" value="Histidine kinase-like ATPase, C-terminal domain"/>
    <property type="match status" value="1"/>
</dbReference>
<accession>A0A344LVY1</accession>
<keyword evidence="7" id="KW-0175">Coiled coil</keyword>
<proteinExistence type="predicted"/>
<dbReference type="InterPro" id="IPR029063">
    <property type="entry name" value="SAM-dependent_MTases_sf"/>
</dbReference>
<dbReference type="Proteomes" id="UP000251561">
    <property type="component" value="Chromosome"/>
</dbReference>
<dbReference type="NCBIfam" id="TIGR00229">
    <property type="entry name" value="sensory_box"/>
    <property type="match status" value="1"/>
</dbReference>
<dbReference type="Gene3D" id="3.30.450.20">
    <property type="entry name" value="PAS domain"/>
    <property type="match status" value="1"/>
</dbReference>
<dbReference type="InterPro" id="IPR036804">
    <property type="entry name" value="CheR_N_sf"/>
</dbReference>
<keyword evidence="4" id="KW-0808">Transferase</keyword>
<dbReference type="InterPro" id="IPR050903">
    <property type="entry name" value="Bact_Chemotaxis_MeTrfase"/>
</dbReference>
<comment type="catalytic activity">
    <reaction evidence="1">
        <text>L-glutamyl-[protein] + S-adenosyl-L-methionine = [protein]-L-glutamate 5-O-methyl ester + S-adenosyl-L-homocysteine</text>
        <dbReference type="Rhea" id="RHEA:24452"/>
        <dbReference type="Rhea" id="RHEA-COMP:10208"/>
        <dbReference type="Rhea" id="RHEA-COMP:10311"/>
        <dbReference type="ChEBI" id="CHEBI:29973"/>
        <dbReference type="ChEBI" id="CHEBI:57856"/>
        <dbReference type="ChEBI" id="CHEBI:59789"/>
        <dbReference type="ChEBI" id="CHEBI:82795"/>
        <dbReference type="EC" id="2.1.1.80"/>
    </reaction>
</comment>
<evidence type="ECO:0000256" key="7">
    <source>
        <dbReference type="SAM" id="Coils"/>
    </source>
</evidence>
<evidence type="ECO:0000259" key="8">
    <source>
        <dbReference type="PROSITE" id="PS50109"/>
    </source>
</evidence>
<organism evidence="11 12">
    <name type="scientific">Flavobacterium fluviale</name>
    <dbReference type="NCBI Taxonomy" id="2249356"/>
    <lineage>
        <taxon>Bacteria</taxon>
        <taxon>Pseudomonadati</taxon>
        <taxon>Bacteroidota</taxon>
        <taxon>Flavobacteriia</taxon>
        <taxon>Flavobacteriales</taxon>
        <taxon>Flavobacteriaceae</taxon>
        <taxon>Flavobacterium</taxon>
    </lineage>
</organism>
<dbReference type="InterPro" id="IPR000014">
    <property type="entry name" value="PAS"/>
</dbReference>
<dbReference type="SMART" id="SM00138">
    <property type="entry name" value="MeTrc"/>
    <property type="match status" value="1"/>
</dbReference>
<dbReference type="SUPFAM" id="SSF52738">
    <property type="entry name" value="Methylesterase CheB, C-terminal domain"/>
    <property type="match status" value="1"/>
</dbReference>
<dbReference type="GO" id="GO:0005737">
    <property type="term" value="C:cytoplasm"/>
    <property type="evidence" value="ECO:0007669"/>
    <property type="project" value="InterPro"/>
</dbReference>
<evidence type="ECO:0000256" key="5">
    <source>
        <dbReference type="ARBA" id="ARBA00022691"/>
    </source>
</evidence>
<name>A0A344LVY1_9FLAO</name>
<dbReference type="InterPro" id="IPR036890">
    <property type="entry name" value="HATPase_C_sf"/>
</dbReference>
<dbReference type="GO" id="GO:0008983">
    <property type="term" value="F:protein-glutamate O-methyltransferase activity"/>
    <property type="evidence" value="ECO:0007669"/>
    <property type="project" value="UniProtKB-EC"/>
</dbReference>
<gene>
    <name evidence="11" type="ORF">HYN86_16330</name>
</gene>
<dbReference type="InterPro" id="IPR000673">
    <property type="entry name" value="Sig_transdc_resp-reg_Me-estase"/>
</dbReference>
<dbReference type="PROSITE" id="PS50123">
    <property type="entry name" value="CHER"/>
    <property type="match status" value="1"/>
</dbReference>
<dbReference type="GO" id="GO:0000155">
    <property type="term" value="F:phosphorelay sensor kinase activity"/>
    <property type="evidence" value="ECO:0007669"/>
    <property type="project" value="InterPro"/>
</dbReference>
<dbReference type="Gene3D" id="1.10.155.10">
    <property type="entry name" value="Chemotaxis receptor methyltransferase CheR, N-terminal domain"/>
    <property type="match status" value="1"/>
</dbReference>
<keyword evidence="12" id="KW-1185">Reference proteome</keyword>
<dbReference type="InterPro" id="IPR003594">
    <property type="entry name" value="HATPase_dom"/>
</dbReference>
<dbReference type="SUPFAM" id="SSF47757">
    <property type="entry name" value="Chemotaxis receptor methyltransferase CheR, N-terminal domain"/>
    <property type="match status" value="1"/>
</dbReference>
<dbReference type="CDD" id="cd00130">
    <property type="entry name" value="PAS"/>
    <property type="match status" value="1"/>
</dbReference>
<dbReference type="EMBL" id="CP030261">
    <property type="protein sequence ID" value="AXB58073.1"/>
    <property type="molecule type" value="Genomic_DNA"/>
</dbReference>
<evidence type="ECO:0000256" key="2">
    <source>
        <dbReference type="ARBA" id="ARBA00012534"/>
    </source>
</evidence>
<keyword evidence="5" id="KW-0949">S-adenosyl-L-methionine</keyword>
<dbReference type="PROSITE" id="PS50122">
    <property type="entry name" value="CHEB"/>
    <property type="match status" value="1"/>
</dbReference>
<dbReference type="SMART" id="SM00091">
    <property type="entry name" value="PAS"/>
    <property type="match status" value="1"/>
</dbReference>
<evidence type="ECO:0000256" key="4">
    <source>
        <dbReference type="ARBA" id="ARBA00022679"/>
    </source>
</evidence>
<feature type="domain" description="CheB-type methylesterase" evidence="9">
    <location>
        <begin position="13"/>
        <end position="160"/>
    </location>
</feature>
<evidence type="ECO:0000256" key="1">
    <source>
        <dbReference type="ARBA" id="ARBA00001541"/>
    </source>
</evidence>
<feature type="coiled-coil region" evidence="7">
    <location>
        <begin position="630"/>
        <end position="703"/>
    </location>
</feature>
<dbReference type="InterPro" id="IPR005467">
    <property type="entry name" value="His_kinase_dom"/>
</dbReference>
<dbReference type="Gene3D" id="3.40.50.150">
    <property type="entry name" value="Vaccinia Virus protein VP39"/>
    <property type="match status" value="1"/>
</dbReference>
<dbReference type="CDD" id="cd00075">
    <property type="entry name" value="HATPase"/>
    <property type="match status" value="1"/>
</dbReference>
<dbReference type="SUPFAM" id="SSF53335">
    <property type="entry name" value="S-adenosyl-L-methionine-dependent methyltransferases"/>
    <property type="match status" value="1"/>
</dbReference>